<organism evidence="1 2">
    <name type="scientific">Brassica rapa subsp. trilocularis</name>
    <dbReference type="NCBI Taxonomy" id="1813537"/>
    <lineage>
        <taxon>Eukaryota</taxon>
        <taxon>Viridiplantae</taxon>
        <taxon>Streptophyta</taxon>
        <taxon>Embryophyta</taxon>
        <taxon>Tracheophyta</taxon>
        <taxon>Spermatophyta</taxon>
        <taxon>Magnoliopsida</taxon>
        <taxon>eudicotyledons</taxon>
        <taxon>Gunneridae</taxon>
        <taxon>Pentapetalae</taxon>
        <taxon>rosids</taxon>
        <taxon>malvids</taxon>
        <taxon>Brassicales</taxon>
        <taxon>Brassicaceae</taxon>
        <taxon>Brassiceae</taxon>
        <taxon>Brassica</taxon>
    </lineage>
</organism>
<proteinExistence type="predicted"/>
<sequence>MADLSLAQGRGRGEVGVVRFPRSVLSPGGGGSFSSAVAGSSPRVVEATLALTASVLVCLGGGRSRRRLIEARSWLIVLGRAKLLSRFHRKWKAFAVAMCGLCDFRDSLVNRRWVFLVVCRRGASSEP</sequence>
<evidence type="ECO:0000313" key="1">
    <source>
        <dbReference type="EMBL" id="KAG5411933.1"/>
    </source>
</evidence>
<comment type="caution">
    <text evidence="1">The sequence shown here is derived from an EMBL/GenBank/DDBJ whole genome shotgun (WGS) entry which is preliminary data.</text>
</comment>
<keyword evidence="2" id="KW-1185">Reference proteome</keyword>
<reference evidence="1 2" key="1">
    <citation type="submission" date="2021-03" db="EMBL/GenBank/DDBJ databases">
        <authorList>
            <person name="King G.J."/>
            <person name="Bancroft I."/>
            <person name="Baten A."/>
            <person name="Bloomfield J."/>
            <person name="Borpatragohain P."/>
            <person name="He Z."/>
            <person name="Irish N."/>
            <person name="Irwin J."/>
            <person name="Liu K."/>
            <person name="Mauleon R.P."/>
            <person name="Moore J."/>
            <person name="Morris R."/>
            <person name="Ostergaard L."/>
            <person name="Wang B."/>
            <person name="Wells R."/>
        </authorList>
    </citation>
    <scope>NUCLEOTIDE SEQUENCE [LARGE SCALE GENOMIC DNA]</scope>
    <source>
        <strain evidence="1">R-o-18</strain>
        <tissue evidence="1">Leaf</tissue>
    </source>
</reference>
<gene>
    <name evidence="1" type="primary">A02g511950.1_BraROA</name>
    <name evidence="1" type="ORF">IGI04_008252</name>
</gene>
<dbReference type="EMBL" id="JADBGQ010000002">
    <property type="protein sequence ID" value="KAG5411933.1"/>
    <property type="molecule type" value="Genomic_DNA"/>
</dbReference>
<accession>A0ABQ7NM29</accession>
<dbReference type="Proteomes" id="UP000823674">
    <property type="component" value="Chromosome A02"/>
</dbReference>
<protein>
    <submittedName>
        <fullName evidence="1">Uncharacterized protein</fullName>
    </submittedName>
</protein>
<name>A0ABQ7NM29_BRACM</name>
<evidence type="ECO:0000313" key="2">
    <source>
        <dbReference type="Proteomes" id="UP000823674"/>
    </source>
</evidence>